<keyword evidence="1" id="KW-0732">Signal</keyword>
<organism evidence="2 3">
    <name type="scientific">Smittium simulii</name>
    <dbReference type="NCBI Taxonomy" id="133385"/>
    <lineage>
        <taxon>Eukaryota</taxon>
        <taxon>Fungi</taxon>
        <taxon>Fungi incertae sedis</taxon>
        <taxon>Zoopagomycota</taxon>
        <taxon>Kickxellomycotina</taxon>
        <taxon>Harpellomycetes</taxon>
        <taxon>Harpellales</taxon>
        <taxon>Legeriomycetaceae</taxon>
        <taxon>Smittium</taxon>
    </lineage>
</organism>
<dbReference type="Proteomes" id="UP000245383">
    <property type="component" value="Unassembled WGS sequence"/>
</dbReference>
<feature type="chain" id="PRO_5015711737" evidence="1">
    <location>
        <begin position="26"/>
        <end position="234"/>
    </location>
</feature>
<dbReference type="AlphaFoldDB" id="A0A2T9YUJ2"/>
<reference evidence="2 3" key="1">
    <citation type="journal article" date="2018" name="MBio">
        <title>Comparative Genomics Reveals the Core Gene Toolbox for the Fungus-Insect Symbiosis.</title>
        <authorList>
            <person name="Wang Y."/>
            <person name="Stata M."/>
            <person name="Wang W."/>
            <person name="Stajich J.E."/>
            <person name="White M.M."/>
            <person name="Moncalvo J.M."/>
        </authorList>
    </citation>
    <scope>NUCLEOTIDE SEQUENCE [LARGE SCALE GENOMIC DNA]</scope>
    <source>
        <strain evidence="2 3">SWE-8-4</strain>
    </source>
</reference>
<keyword evidence="3" id="KW-1185">Reference proteome</keyword>
<evidence type="ECO:0000313" key="3">
    <source>
        <dbReference type="Proteomes" id="UP000245383"/>
    </source>
</evidence>
<protein>
    <submittedName>
        <fullName evidence="2">Uncharacterized protein</fullName>
    </submittedName>
</protein>
<comment type="caution">
    <text evidence="2">The sequence shown here is derived from an EMBL/GenBank/DDBJ whole genome shotgun (WGS) entry which is preliminary data.</text>
</comment>
<evidence type="ECO:0000256" key="1">
    <source>
        <dbReference type="SAM" id="SignalP"/>
    </source>
</evidence>
<feature type="signal peptide" evidence="1">
    <location>
        <begin position="1"/>
        <end position="25"/>
    </location>
</feature>
<gene>
    <name evidence="2" type="ORF">BB561_001517</name>
</gene>
<name>A0A2T9YUJ2_9FUNG</name>
<proteinExistence type="predicted"/>
<accession>A0A2T9YUJ2</accession>
<dbReference type="EMBL" id="MBFR01000044">
    <property type="protein sequence ID" value="PVU95944.1"/>
    <property type="molecule type" value="Genomic_DNA"/>
</dbReference>
<evidence type="ECO:0000313" key="2">
    <source>
        <dbReference type="EMBL" id="PVU95944.1"/>
    </source>
</evidence>
<sequence length="234" mass="26171">MIIFKFFSFLSLLICSNTILQNVEGKKTVRIGSIHRALVPLEIENNKMEFEEVLIPIPDILTELSNPNYKPKVVNDETISEIGLNRSLVSFLGVSGFTANFHKIDSCVGCQNVNTILNTPKPTTPTPTSYPYSKPTTSYSKTLPISITCDCTTTTPNPITFETTACANSQTNTHICTTTSTKVYTATVTQTFSTTITKTYLEKTFSCGFINHYKISKQILIKWDKELSNDERLR</sequence>